<dbReference type="GO" id="GO:0006313">
    <property type="term" value="P:DNA transposition"/>
    <property type="evidence" value="ECO:0007669"/>
    <property type="project" value="UniProtKB-UniRule"/>
</dbReference>
<keyword evidence="3 6" id="KW-0815">Transposition</keyword>
<dbReference type="PANTHER" id="PTHR33217:SF8">
    <property type="entry name" value="MUTATOR FAMILY TRANSPOSASE"/>
    <property type="match status" value="1"/>
</dbReference>
<dbReference type="AlphaFoldDB" id="D5ZSR8"/>
<dbReference type="Pfam" id="PF00872">
    <property type="entry name" value="Transposase_mut"/>
    <property type="match status" value="1"/>
</dbReference>
<dbReference type="GO" id="GO:0003677">
    <property type="term" value="F:DNA binding"/>
    <property type="evidence" value="ECO:0007669"/>
    <property type="project" value="UniProtKB-UniRule"/>
</dbReference>
<name>D5ZSR8_STRV1</name>
<dbReference type="PANTHER" id="PTHR33217">
    <property type="entry name" value="TRANSPOSASE FOR INSERTION SEQUENCE ELEMENT IS1081"/>
    <property type="match status" value="1"/>
</dbReference>
<dbReference type="eggNOG" id="COG3328">
    <property type="taxonomic scope" value="Bacteria"/>
</dbReference>
<sequence length="179" mass="19716">HRTIVQTCVVHLLRNSFRYAARQDWDKIVKALRPVCTAPNEGAATERFPELQEAWGRKCPAIVKLWSDAWAGFVPLLSFDVGIREVICSTNAIESVNARTRRAVRARGHFPNETAALKCVCMVLMGLDPTGKGCKRGPSCTNCCTHLPPDHVEVTHACPAAESCRCRRAAPGPASPRQR</sequence>
<feature type="non-terminal residue" evidence="7">
    <location>
        <position position="1"/>
    </location>
</feature>
<evidence type="ECO:0000256" key="2">
    <source>
        <dbReference type="ARBA" id="ARBA00010961"/>
    </source>
</evidence>
<evidence type="ECO:0000256" key="5">
    <source>
        <dbReference type="ARBA" id="ARBA00023172"/>
    </source>
</evidence>
<dbReference type="EMBL" id="DS999641">
    <property type="protein sequence ID" value="EFE64789.2"/>
    <property type="molecule type" value="Genomic_DNA"/>
</dbReference>
<evidence type="ECO:0000256" key="3">
    <source>
        <dbReference type="ARBA" id="ARBA00022578"/>
    </source>
</evidence>
<keyword evidence="5 6" id="KW-0233">DNA recombination</keyword>
<accession>D5ZSR8</accession>
<evidence type="ECO:0000256" key="6">
    <source>
        <dbReference type="RuleBase" id="RU365089"/>
    </source>
</evidence>
<keyword evidence="4 6" id="KW-0238">DNA-binding</keyword>
<dbReference type="Proteomes" id="UP000003824">
    <property type="component" value="Unassembled WGS sequence"/>
</dbReference>
<proteinExistence type="inferred from homology"/>
<gene>
    <name evidence="7" type="ORF">SSFG_00046</name>
</gene>
<keyword evidence="6" id="KW-0814">Transposable element</keyword>
<protein>
    <recommendedName>
        <fullName evidence="6">Mutator family transposase</fullName>
    </recommendedName>
</protein>
<evidence type="ECO:0000313" key="8">
    <source>
        <dbReference type="Proteomes" id="UP000003824"/>
    </source>
</evidence>
<evidence type="ECO:0000256" key="4">
    <source>
        <dbReference type="ARBA" id="ARBA00023125"/>
    </source>
</evidence>
<evidence type="ECO:0000256" key="1">
    <source>
        <dbReference type="ARBA" id="ARBA00002190"/>
    </source>
</evidence>
<dbReference type="InterPro" id="IPR001207">
    <property type="entry name" value="Transposase_mutator"/>
</dbReference>
<reference evidence="8" key="1">
    <citation type="submission" date="2008-12" db="EMBL/GenBank/DDBJ databases">
        <title>Annotation of Streptomyces ghanaensis ATCC 14672.</title>
        <authorList>
            <consortium name="The Broad Institute Genome Sequencing Platform"/>
            <consortium name="Broad Institute Microbial Sequencing Center"/>
            <person name="Fischbach M."/>
            <person name="Ward D."/>
            <person name="Young S."/>
            <person name="Kodira C.D."/>
            <person name="Zeng Q."/>
            <person name="Koehrsen M."/>
            <person name="Godfrey P."/>
            <person name="Alvarado L."/>
            <person name="Berlin A.M."/>
            <person name="Borenstein D."/>
            <person name="Chen Z."/>
            <person name="Engels R."/>
            <person name="Freedman E."/>
            <person name="Gellesch M."/>
            <person name="Goldberg J."/>
            <person name="Griggs A."/>
            <person name="Gujja S."/>
            <person name="Heiman D.I."/>
            <person name="Hepburn T.A."/>
            <person name="Howarth C."/>
            <person name="Jen D."/>
            <person name="Larson L."/>
            <person name="Lewis B."/>
            <person name="Mehta T."/>
            <person name="Park D."/>
            <person name="Pearson M."/>
            <person name="Roberts A."/>
            <person name="Saif S."/>
            <person name="Shea T.D."/>
            <person name="Shenoy N."/>
            <person name="Sisk P."/>
            <person name="Stolte C."/>
            <person name="Sykes S.N."/>
            <person name="Walk T."/>
            <person name="White J."/>
            <person name="Yandava C."/>
            <person name="Straight P."/>
            <person name="Clardy J."/>
            <person name="Hung D."/>
            <person name="Kolter R."/>
            <person name="Mekalanos J."/>
            <person name="Walker S."/>
            <person name="Walsh C.T."/>
            <person name="Wieland B.L.C."/>
            <person name="Ilzarbe M."/>
            <person name="Galagan J."/>
            <person name="Nusbaum C."/>
            <person name="Birren B."/>
        </authorList>
    </citation>
    <scope>NUCLEOTIDE SEQUENCE [LARGE SCALE GENOMIC DNA]</scope>
    <source>
        <strain evidence="8">ATCC 14672 / DSM 40746 / JCM 4963 / KCTC 9882 / NRRL B-12104 / FH 1290</strain>
    </source>
</reference>
<dbReference type="GO" id="GO:0004803">
    <property type="term" value="F:transposase activity"/>
    <property type="evidence" value="ECO:0007669"/>
    <property type="project" value="UniProtKB-UniRule"/>
</dbReference>
<comment type="similarity">
    <text evidence="2 6">Belongs to the transposase mutator family.</text>
</comment>
<comment type="function">
    <text evidence="1 6">Required for the transposition of the insertion element.</text>
</comment>
<evidence type="ECO:0000313" key="7">
    <source>
        <dbReference type="EMBL" id="EFE64789.2"/>
    </source>
</evidence>
<organism evidence="7 8">
    <name type="scientific">Streptomyces viridosporus (strain ATCC 14672 / DSM 40746 / JCM 4963 / KCTC 9882 / NRRL B-12104 / FH 1290)</name>
    <name type="common">Streptomyces ghanaensis</name>
    <dbReference type="NCBI Taxonomy" id="566461"/>
    <lineage>
        <taxon>Bacteria</taxon>
        <taxon>Bacillati</taxon>
        <taxon>Actinomycetota</taxon>
        <taxon>Actinomycetes</taxon>
        <taxon>Kitasatosporales</taxon>
        <taxon>Streptomycetaceae</taxon>
        <taxon>Streptomyces</taxon>
    </lineage>
</organism>